<accession>A0A1Z2KYW8</accession>
<dbReference type="KEGG" id="salj:SMD11_1584"/>
<dbReference type="AlphaFoldDB" id="A0A1Z2KYW8"/>
<feature type="domain" description="HD/PDEase" evidence="1">
    <location>
        <begin position="21"/>
        <end position="166"/>
    </location>
</feature>
<dbReference type="SUPFAM" id="SSF109604">
    <property type="entry name" value="HD-domain/PDEase-like"/>
    <property type="match status" value="1"/>
</dbReference>
<gene>
    <name evidence="2" type="ORF">SMD11_1584</name>
</gene>
<reference evidence="2 3" key="1">
    <citation type="submission" date="2017-06" db="EMBL/GenBank/DDBJ databases">
        <title>Streptomyces albireticuli Genome sequencing and assembly.</title>
        <authorList>
            <person name="Wang Y."/>
            <person name="Du B."/>
            <person name="Ding Y."/>
            <person name="Liu H."/>
            <person name="Hou Q."/>
            <person name="Liu K."/>
            <person name="Yao L."/>
            <person name="Wang C."/>
        </authorList>
    </citation>
    <scope>NUCLEOTIDE SEQUENCE [LARGE SCALE GENOMIC DNA]</scope>
    <source>
        <strain evidence="2 3">MDJK11</strain>
    </source>
</reference>
<dbReference type="Pfam" id="PF01966">
    <property type="entry name" value="HD"/>
    <property type="match status" value="1"/>
</dbReference>
<name>A0A1Z2KYW8_9ACTN</name>
<protein>
    <submittedName>
        <fullName evidence="2">Phosphohydrolase</fullName>
    </submittedName>
</protein>
<dbReference type="CDD" id="cd00077">
    <property type="entry name" value="HDc"/>
    <property type="match status" value="1"/>
</dbReference>
<sequence>MATTDLTGRAYGLAESLLSDPLPRRWSHSLGVAERARSLRAILGEDAALMEAAAVLHDIGYSPSIASTGFHPLDGARFLRDQEGMDERVVRLVAHHSCALLEAEERGLREELESEFELERPALVDAMLFSDMRTTPDGEPTTSEARVAEIVDRYGPDTIVGRFIQRAAPEIHAAVRRVEERLYVAQEVSQPI</sequence>
<dbReference type="InterPro" id="IPR006675">
    <property type="entry name" value="HDIG_dom"/>
</dbReference>
<dbReference type="EMBL" id="CP021744">
    <property type="protein sequence ID" value="ARZ67245.1"/>
    <property type="molecule type" value="Genomic_DNA"/>
</dbReference>
<dbReference type="NCBIfam" id="TIGR00277">
    <property type="entry name" value="HDIG"/>
    <property type="match status" value="1"/>
</dbReference>
<evidence type="ECO:0000313" key="2">
    <source>
        <dbReference type="EMBL" id="ARZ67245.1"/>
    </source>
</evidence>
<dbReference type="InterPro" id="IPR003607">
    <property type="entry name" value="HD/PDEase_dom"/>
</dbReference>
<dbReference type="InterPro" id="IPR006674">
    <property type="entry name" value="HD_domain"/>
</dbReference>
<dbReference type="OrthoDB" id="2989229at2"/>
<dbReference type="GO" id="GO:0016787">
    <property type="term" value="F:hydrolase activity"/>
    <property type="evidence" value="ECO:0007669"/>
    <property type="project" value="UniProtKB-KW"/>
</dbReference>
<dbReference type="Gene3D" id="1.10.3210.10">
    <property type="entry name" value="Hypothetical protein af1432"/>
    <property type="match status" value="1"/>
</dbReference>
<evidence type="ECO:0000313" key="3">
    <source>
        <dbReference type="Proteomes" id="UP000195755"/>
    </source>
</evidence>
<dbReference type="RefSeq" id="WP_087925731.1">
    <property type="nucleotide sequence ID" value="NZ_CP021744.1"/>
</dbReference>
<evidence type="ECO:0000259" key="1">
    <source>
        <dbReference type="SMART" id="SM00471"/>
    </source>
</evidence>
<keyword evidence="2" id="KW-0378">Hydrolase</keyword>
<dbReference type="Proteomes" id="UP000195755">
    <property type="component" value="Chromosome"/>
</dbReference>
<dbReference type="SMART" id="SM00471">
    <property type="entry name" value="HDc"/>
    <property type="match status" value="1"/>
</dbReference>
<proteinExistence type="predicted"/>
<organism evidence="2 3">
    <name type="scientific">Streptomyces albireticuli</name>
    <dbReference type="NCBI Taxonomy" id="1940"/>
    <lineage>
        <taxon>Bacteria</taxon>
        <taxon>Bacillati</taxon>
        <taxon>Actinomycetota</taxon>
        <taxon>Actinomycetes</taxon>
        <taxon>Kitasatosporales</taxon>
        <taxon>Streptomycetaceae</taxon>
        <taxon>Streptomyces</taxon>
    </lineage>
</organism>